<keyword evidence="4 9" id="KW-0812">Transmembrane</keyword>
<name>A0A532UZU0_UNCL8</name>
<sequence length="65" mass="6926">MGLGHWEILAIVLAVLLIFGGRKIPELMKGVGSGMREFKQGLRGESDGNTPVAKEENGENQASST</sequence>
<feature type="transmembrane region" description="Helical" evidence="9">
    <location>
        <begin position="6"/>
        <end position="25"/>
    </location>
</feature>
<evidence type="ECO:0000313" key="12">
    <source>
        <dbReference type="Proteomes" id="UP000319619"/>
    </source>
</evidence>
<evidence type="ECO:0000256" key="8">
    <source>
        <dbReference type="ARBA" id="ARBA00023136"/>
    </source>
</evidence>
<dbReference type="PANTHER" id="PTHR42982">
    <property type="entry name" value="SEC-INDEPENDENT PROTEIN TRANSLOCASE PROTEIN TATA"/>
    <property type="match status" value="1"/>
</dbReference>
<accession>A0A532UZU0</accession>
<feature type="region of interest" description="Disordered" evidence="10">
    <location>
        <begin position="39"/>
        <end position="65"/>
    </location>
</feature>
<evidence type="ECO:0000256" key="7">
    <source>
        <dbReference type="ARBA" id="ARBA00023010"/>
    </source>
</evidence>
<evidence type="ECO:0000256" key="10">
    <source>
        <dbReference type="SAM" id="MobiDB-lite"/>
    </source>
</evidence>
<evidence type="ECO:0000256" key="2">
    <source>
        <dbReference type="ARBA" id="ARBA00022448"/>
    </source>
</evidence>
<dbReference type="InterPro" id="IPR003369">
    <property type="entry name" value="TatA/B/E"/>
</dbReference>
<reference evidence="11 12" key="1">
    <citation type="submission" date="2017-06" db="EMBL/GenBank/DDBJ databases">
        <title>Novel microbial phyla capable of carbon fixation and sulfur reduction in deep-sea sediments.</title>
        <authorList>
            <person name="Huang J."/>
            <person name="Baker B."/>
            <person name="Wang Y."/>
        </authorList>
    </citation>
    <scope>NUCLEOTIDE SEQUENCE [LARGE SCALE GENOMIC DNA]</scope>
    <source>
        <strain evidence="11">B3_LCP</strain>
    </source>
</reference>
<evidence type="ECO:0000256" key="3">
    <source>
        <dbReference type="ARBA" id="ARBA00022475"/>
    </source>
</evidence>
<dbReference type="HAMAP" id="MF_00236">
    <property type="entry name" value="TatA_E"/>
    <property type="match status" value="1"/>
</dbReference>
<dbReference type="Proteomes" id="UP000319619">
    <property type="component" value="Unassembled WGS sequence"/>
</dbReference>
<comment type="caution">
    <text evidence="11">The sequence shown here is derived from an EMBL/GenBank/DDBJ whole genome shotgun (WGS) entry which is preliminary data.</text>
</comment>
<keyword evidence="6 9" id="KW-1133">Transmembrane helix</keyword>
<keyword evidence="2 9" id="KW-0813">Transport</keyword>
<proteinExistence type="inferred from homology"/>
<evidence type="ECO:0000256" key="4">
    <source>
        <dbReference type="ARBA" id="ARBA00022692"/>
    </source>
</evidence>
<keyword evidence="5 9" id="KW-0653">Protein transport</keyword>
<evidence type="ECO:0000313" key="11">
    <source>
        <dbReference type="EMBL" id="TKJ40473.1"/>
    </source>
</evidence>
<keyword evidence="3 9" id="KW-1003">Cell membrane</keyword>
<dbReference type="PANTHER" id="PTHR42982:SF1">
    <property type="entry name" value="SEC-INDEPENDENT PROTEIN TRANSLOCASE PROTEIN TATA"/>
    <property type="match status" value="1"/>
</dbReference>
<evidence type="ECO:0000256" key="9">
    <source>
        <dbReference type="HAMAP-Rule" id="MF_00236"/>
    </source>
</evidence>
<comment type="subunit">
    <text evidence="9">Forms a complex with TatC.</text>
</comment>
<dbReference type="Pfam" id="PF02416">
    <property type="entry name" value="TatA_B_E"/>
    <property type="match status" value="1"/>
</dbReference>
<dbReference type="GO" id="GO:0033281">
    <property type="term" value="C:TAT protein transport complex"/>
    <property type="evidence" value="ECO:0007669"/>
    <property type="project" value="UniProtKB-UniRule"/>
</dbReference>
<keyword evidence="8 9" id="KW-0472">Membrane</keyword>
<comment type="function">
    <text evidence="9">Part of the twin-arginine translocation (Tat) system that transports large folded proteins containing a characteristic twin-arginine motif in their signal peptide across membranes. TatA could form the protein-conducting channel of the Tat system.</text>
</comment>
<comment type="similarity">
    <text evidence="9">Belongs to the TatA/E family.</text>
</comment>
<dbReference type="GO" id="GO:0043953">
    <property type="term" value="P:protein transport by the Tat complex"/>
    <property type="evidence" value="ECO:0007669"/>
    <property type="project" value="UniProtKB-UniRule"/>
</dbReference>
<organism evidence="11 12">
    <name type="scientific">candidate division LCP-89 bacterium B3_LCP</name>
    <dbReference type="NCBI Taxonomy" id="2012998"/>
    <lineage>
        <taxon>Bacteria</taxon>
        <taxon>Pseudomonadati</taxon>
        <taxon>Bacteria division LCP-89</taxon>
    </lineage>
</organism>
<dbReference type="Gene3D" id="1.20.5.3310">
    <property type="match status" value="1"/>
</dbReference>
<evidence type="ECO:0000256" key="6">
    <source>
        <dbReference type="ARBA" id="ARBA00022989"/>
    </source>
</evidence>
<dbReference type="GO" id="GO:0008320">
    <property type="term" value="F:protein transmembrane transporter activity"/>
    <property type="evidence" value="ECO:0007669"/>
    <property type="project" value="UniProtKB-UniRule"/>
</dbReference>
<evidence type="ECO:0000256" key="5">
    <source>
        <dbReference type="ARBA" id="ARBA00022927"/>
    </source>
</evidence>
<gene>
    <name evidence="9" type="primary">tatA</name>
    <name evidence="11" type="ORF">CEE37_09170</name>
</gene>
<dbReference type="InterPro" id="IPR006312">
    <property type="entry name" value="TatA/E"/>
</dbReference>
<dbReference type="AlphaFoldDB" id="A0A532UZU0"/>
<keyword evidence="7 9" id="KW-0811">Translocation</keyword>
<dbReference type="EMBL" id="NJBN01000005">
    <property type="protein sequence ID" value="TKJ40473.1"/>
    <property type="molecule type" value="Genomic_DNA"/>
</dbReference>
<comment type="subcellular location">
    <subcellularLocation>
        <location evidence="1 9">Cell membrane</location>
        <topology evidence="1 9">Single-pass membrane protein</topology>
    </subcellularLocation>
</comment>
<evidence type="ECO:0000256" key="1">
    <source>
        <dbReference type="ARBA" id="ARBA00004162"/>
    </source>
</evidence>
<protein>
    <recommendedName>
        <fullName evidence="9">Sec-independent protein translocase protein TatA</fullName>
    </recommendedName>
</protein>